<accession>A0ACC2D0P9</accession>
<organism evidence="1 2">
    <name type="scientific">Diphasiastrum complanatum</name>
    <name type="common">Issler's clubmoss</name>
    <name type="synonym">Lycopodium complanatum</name>
    <dbReference type="NCBI Taxonomy" id="34168"/>
    <lineage>
        <taxon>Eukaryota</taxon>
        <taxon>Viridiplantae</taxon>
        <taxon>Streptophyta</taxon>
        <taxon>Embryophyta</taxon>
        <taxon>Tracheophyta</taxon>
        <taxon>Lycopodiopsida</taxon>
        <taxon>Lycopodiales</taxon>
        <taxon>Lycopodiaceae</taxon>
        <taxon>Lycopodioideae</taxon>
        <taxon>Diphasiastrum</taxon>
    </lineage>
</organism>
<dbReference type="Proteomes" id="UP001162992">
    <property type="component" value="Chromosome 8"/>
</dbReference>
<reference evidence="2" key="1">
    <citation type="journal article" date="2024" name="Proc. Natl. Acad. Sci. U.S.A.">
        <title>Extraordinary preservation of gene collinearity over three hundred million years revealed in homosporous lycophytes.</title>
        <authorList>
            <person name="Li C."/>
            <person name="Wickell D."/>
            <person name="Kuo L.Y."/>
            <person name="Chen X."/>
            <person name="Nie B."/>
            <person name="Liao X."/>
            <person name="Peng D."/>
            <person name="Ji J."/>
            <person name="Jenkins J."/>
            <person name="Williams M."/>
            <person name="Shu S."/>
            <person name="Plott C."/>
            <person name="Barry K."/>
            <person name="Rajasekar S."/>
            <person name="Grimwood J."/>
            <person name="Han X."/>
            <person name="Sun S."/>
            <person name="Hou Z."/>
            <person name="He W."/>
            <person name="Dai G."/>
            <person name="Sun C."/>
            <person name="Schmutz J."/>
            <person name="Leebens-Mack J.H."/>
            <person name="Li F.W."/>
            <person name="Wang L."/>
        </authorList>
    </citation>
    <scope>NUCLEOTIDE SEQUENCE [LARGE SCALE GENOMIC DNA]</scope>
    <source>
        <strain evidence="2">cv. PW_Plant_1</strain>
    </source>
</reference>
<dbReference type="EMBL" id="CM055099">
    <property type="protein sequence ID" value="KAJ7547792.1"/>
    <property type="molecule type" value="Genomic_DNA"/>
</dbReference>
<keyword evidence="2" id="KW-1185">Reference proteome</keyword>
<name>A0ACC2D0P9_DIPCM</name>
<evidence type="ECO:0000313" key="1">
    <source>
        <dbReference type="EMBL" id="KAJ7547792.1"/>
    </source>
</evidence>
<proteinExistence type="predicted"/>
<sequence>MALNNRRMACEAFVILTSLFLLGRTVHATAALKPPPGNSLFMKVKTQNGRQMYQCFSKKWMPVGETADLVKAINPGHRVGVFTSRVLQGHGKSQGTWILHNPVDDIVESGSKYSSVSGKEIASIPSKGSMSEALVQATSHHFDGIASLISYIQRLSPKGGLPPLHDTCDDDFMKLEVPYEAEYWLWRQDLQPPSMPKSLSITSERAVEGLFGQGIVLYRFNGQGWEQIRVEASLYNVPGGILAGKYFWMNSGSKKSGEASYWWQLWNPTSFQLNGRAETAAVYITRDSLPWSLVTVTHHSGNVSLLGEYAHVQILSTRGGVPSFHSAFKVVPNMLWRAPFSAIFWFYTKSH</sequence>
<evidence type="ECO:0000313" key="2">
    <source>
        <dbReference type="Proteomes" id="UP001162992"/>
    </source>
</evidence>
<gene>
    <name evidence="1" type="ORF">O6H91_08G104600</name>
</gene>
<protein>
    <submittedName>
        <fullName evidence="1">Uncharacterized protein</fullName>
    </submittedName>
</protein>
<comment type="caution">
    <text evidence="1">The sequence shown here is derived from an EMBL/GenBank/DDBJ whole genome shotgun (WGS) entry which is preliminary data.</text>
</comment>